<dbReference type="PROSITE" id="PS00122">
    <property type="entry name" value="CARBOXYLESTERASE_B_1"/>
    <property type="match status" value="1"/>
</dbReference>
<evidence type="ECO:0000313" key="10">
    <source>
        <dbReference type="EMBL" id="CAG7816924.1"/>
    </source>
</evidence>
<dbReference type="PROSITE" id="PS00941">
    <property type="entry name" value="CARBOXYLESTERASE_B_2"/>
    <property type="match status" value="1"/>
</dbReference>
<evidence type="ECO:0000256" key="5">
    <source>
        <dbReference type="ARBA" id="ARBA00023157"/>
    </source>
</evidence>
<dbReference type="CDD" id="cd00312">
    <property type="entry name" value="Esterase_lipase"/>
    <property type="match status" value="1"/>
</dbReference>
<comment type="similarity">
    <text evidence="1 8">Belongs to the type-B carboxylesterase/lipase family.</text>
</comment>
<dbReference type="InterPro" id="IPR050654">
    <property type="entry name" value="AChE-related_enzymes"/>
</dbReference>
<accession>A0A8J2KPG8</accession>
<dbReference type="EC" id="3.1.1.-" evidence="8"/>
<protein>
    <recommendedName>
        <fullName evidence="8">Carboxylic ester hydrolase</fullName>
        <ecNumber evidence="8">3.1.1.-</ecNumber>
    </recommendedName>
</protein>
<keyword evidence="3 8" id="KW-0378">Hydrolase</keyword>
<keyword evidence="4" id="KW-0531">Neurotransmitter degradation</keyword>
<reference evidence="10" key="1">
    <citation type="submission" date="2021-06" db="EMBL/GenBank/DDBJ databases">
        <authorList>
            <person name="Hodson N. C."/>
            <person name="Mongue J. A."/>
            <person name="Jaron S. K."/>
        </authorList>
    </citation>
    <scope>NUCLEOTIDE SEQUENCE</scope>
</reference>
<dbReference type="GO" id="GO:0003990">
    <property type="term" value="F:acetylcholinesterase activity"/>
    <property type="evidence" value="ECO:0007669"/>
    <property type="project" value="UniProtKB-EC"/>
</dbReference>
<comment type="catalytic activity">
    <reaction evidence="7">
        <text>acetylcholine + H2O = choline + acetate + H(+)</text>
        <dbReference type="Rhea" id="RHEA:17561"/>
        <dbReference type="ChEBI" id="CHEBI:15354"/>
        <dbReference type="ChEBI" id="CHEBI:15355"/>
        <dbReference type="ChEBI" id="CHEBI:15377"/>
        <dbReference type="ChEBI" id="CHEBI:15378"/>
        <dbReference type="ChEBI" id="CHEBI:30089"/>
        <dbReference type="EC" id="3.1.1.7"/>
    </reaction>
</comment>
<keyword evidence="11" id="KW-1185">Reference proteome</keyword>
<dbReference type="GO" id="GO:0006581">
    <property type="term" value="P:acetylcholine catabolic process"/>
    <property type="evidence" value="ECO:0007669"/>
    <property type="project" value="TreeGrafter"/>
</dbReference>
<dbReference type="AlphaFoldDB" id="A0A8J2KPG8"/>
<name>A0A8J2KPG8_9HEXA</name>
<evidence type="ECO:0000313" key="11">
    <source>
        <dbReference type="Proteomes" id="UP000708208"/>
    </source>
</evidence>
<comment type="caution">
    <text evidence="10">The sequence shown here is derived from an EMBL/GenBank/DDBJ whole genome shotgun (WGS) entry which is preliminary data.</text>
</comment>
<feature type="domain" description="Carboxylesterase type B" evidence="9">
    <location>
        <begin position="49"/>
        <end position="572"/>
    </location>
</feature>
<evidence type="ECO:0000256" key="8">
    <source>
        <dbReference type="RuleBase" id="RU361235"/>
    </source>
</evidence>
<evidence type="ECO:0000256" key="7">
    <source>
        <dbReference type="ARBA" id="ARBA00048484"/>
    </source>
</evidence>
<gene>
    <name evidence="10" type="ORF">AFUS01_LOCUS27518</name>
</gene>
<dbReference type="GO" id="GO:0005615">
    <property type="term" value="C:extracellular space"/>
    <property type="evidence" value="ECO:0007669"/>
    <property type="project" value="TreeGrafter"/>
</dbReference>
<dbReference type="GO" id="GO:0005886">
    <property type="term" value="C:plasma membrane"/>
    <property type="evidence" value="ECO:0007669"/>
    <property type="project" value="TreeGrafter"/>
</dbReference>
<evidence type="ECO:0000256" key="1">
    <source>
        <dbReference type="ARBA" id="ARBA00005964"/>
    </source>
</evidence>
<dbReference type="Proteomes" id="UP000708208">
    <property type="component" value="Unassembled WGS sequence"/>
</dbReference>
<keyword evidence="6" id="KW-0325">Glycoprotein</keyword>
<organism evidence="10 11">
    <name type="scientific">Allacma fusca</name>
    <dbReference type="NCBI Taxonomy" id="39272"/>
    <lineage>
        <taxon>Eukaryota</taxon>
        <taxon>Metazoa</taxon>
        <taxon>Ecdysozoa</taxon>
        <taxon>Arthropoda</taxon>
        <taxon>Hexapoda</taxon>
        <taxon>Collembola</taxon>
        <taxon>Symphypleona</taxon>
        <taxon>Sminthuridae</taxon>
        <taxon>Allacma</taxon>
    </lineage>
</organism>
<dbReference type="EMBL" id="CAJVCH010382132">
    <property type="protein sequence ID" value="CAG7816924.1"/>
    <property type="molecule type" value="Genomic_DNA"/>
</dbReference>
<dbReference type="InterPro" id="IPR019819">
    <property type="entry name" value="Carboxylesterase_B_CS"/>
</dbReference>
<dbReference type="PANTHER" id="PTHR43918:SF12">
    <property type="entry name" value="ACETYLCHOLINESTERASE 1"/>
    <property type="match status" value="1"/>
</dbReference>
<keyword evidence="5" id="KW-1015">Disulfide bond</keyword>
<proteinExistence type="inferred from homology"/>
<dbReference type="Pfam" id="PF00135">
    <property type="entry name" value="COesterase"/>
    <property type="match status" value="1"/>
</dbReference>
<sequence>MEEWEFDREYGEKKGGDRKGDCSISPLLWLLLGAGQRKPLEMSNVSSKSTTTGWVRGFVDNAATENREPVNCWYSIPYAEPPIDDFRFRHPQPIKSWSGVKECTKPPNSCPQIIDTLFPDFLGAAMWNPNTELSEDCLYLNVVTPSPRPKKAAVMVWIYGGGFYSGTSTLDVYDLKTLAATEHVVLVSMQYRVASLGFLYFGTPDVPGNAGLFDQLEALKFIKDNIERFGGDPDNITLFGESAGAVSVSLHLLSPLSRNLYHRAILQSGSATANWALISREESILRGIRLAEAVNCPHDKNRIDEVIACLRAMNASELVVNEWGTMGICEFPFVPVLDGSFLDALPEVALRDGHFKHTPLLLGSNTDEGNYFIIYYLTTLFKNEENVVVDRKEYMQSVKELNPYLNNIARQAVIFEYTDWLNPHDPVKNRDNLDKIVGDKHFTCNVNELALRYAERGNFVYYYYFTHRSTRHFWPSWTGVMHADEINFVFGEPLDPTKEYSTDEKTLSRVMMRYWANFAKTGNPSTYSNGSWNKVYWPVHTVFGREYLELSANMSSPPPIGRGPRLKQCAFWKKYLPQLLQATSSIVPKTCNPASKPEIPSELLLTLAIAISQMYFLQHHRHRCH</sequence>
<dbReference type="PANTHER" id="PTHR43918">
    <property type="entry name" value="ACETYLCHOLINESTERASE"/>
    <property type="match status" value="1"/>
</dbReference>
<dbReference type="FunFam" id="3.40.50.1820:FF:000029">
    <property type="entry name" value="Acetylcholinesterase"/>
    <property type="match status" value="1"/>
</dbReference>
<evidence type="ECO:0000256" key="2">
    <source>
        <dbReference type="ARBA" id="ARBA00022487"/>
    </source>
</evidence>
<evidence type="ECO:0000256" key="3">
    <source>
        <dbReference type="ARBA" id="ARBA00022801"/>
    </source>
</evidence>
<dbReference type="InterPro" id="IPR019826">
    <property type="entry name" value="Carboxylesterase_B_AS"/>
</dbReference>
<dbReference type="OrthoDB" id="9000293at2759"/>
<evidence type="ECO:0000259" key="9">
    <source>
        <dbReference type="Pfam" id="PF00135"/>
    </source>
</evidence>
<dbReference type="GO" id="GO:0019695">
    <property type="term" value="P:choline metabolic process"/>
    <property type="evidence" value="ECO:0007669"/>
    <property type="project" value="TreeGrafter"/>
</dbReference>
<keyword evidence="2" id="KW-0719">Serine esterase</keyword>
<evidence type="ECO:0000256" key="6">
    <source>
        <dbReference type="ARBA" id="ARBA00023180"/>
    </source>
</evidence>
<evidence type="ECO:0000256" key="4">
    <source>
        <dbReference type="ARBA" id="ARBA00022867"/>
    </source>
</evidence>
<dbReference type="InterPro" id="IPR002018">
    <property type="entry name" value="CarbesteraseB"/>
</dbReference>